<dbReference type="SUPFAM" id="SSF52540">
    <property type="entry name" value="P-loop containing nucleoside triphosphate hydrolases"/>
    <property type="match status" value="1"/>
</dbReference>
<dbReference type="InterPro" id="IPR027417">
    <property type="entry name" value="P-loop_NTPase"/>
</dbReference>
<evidence type="ECO:0000313" key="3">
    <source>
        <dbReference type="EMBL" id="BAL05205.1"/>
    </source>
</evidence>
<proteinExistence type="predicted"/>
<accession>G5ELP9</accession>
<evidence type="ECO:0000256" key="1">
    <source>
        <dbReference type="SAM" id="MobiDB-lite"/>
    </source>
</evidence>
<feature type="compositionally biased region" description="Basic residues" evidence="1">
    <location>
        <begin position="1"/>
        <end position="11"/>
    </location>
</feature>
<evidence type="ECO:0000259" key="2">
    <source>
        <dbReference type="Pfam" id="PF00910"/>
    </source>
</evidence>
<reference evidence="3" key="1">
    <citation type="journal article" date="2012" name="Plankton Benthos Res.">
        <title>solation and characterization of a single-stranded DNA virus infecting the marine planktonic diatom Chaetoceros sp. (strain TG07-C28).</title>
        <authorList>
            <person name="Toyoda K."/>
            <person name="Kimura K."/>
            <person name="Hata N."/>
            <person name="Nakayama N."/>
            <person name="Nagasaki K."/>
            <person name="Tomaru Y."/>
        </authorList>
    </citation>
    <scope>NUCLEOTIDE SEQUENCE</scope>
    <source>
        <strain evidence="3">CspTG07-C28DNAV01</strain>
    </source>
</reference>
<feature type="region of interest" description="Disordered" evidence="1">
    <location>
        <begin position="1"/>
        <end position="24"/>
    </location>
</feature>
<feature type="domain" description="Helicase superfamily 3 single-stranded DNA/RNA virus" evidence="2">
    <location>
        <begin position="320"/>
        <end position="420"/>
    </location>
</feature>
<protein>
    <submittedName>
        <fullName evidence="3">Putative replicase-related protein</fullName>
    </submittedName>
</protein>
<dbReference type="Pfam" id="PF00910">
    <property type="entry name" value="RNA_helicase"/>
    <property type="match status" value="1"/>
</dbReference>
<dbReference type="GO" id="GO:0003723">
    <property type="term" value="F:RNA binding"/>
    <property type="evidence" value="ECO:0007669"/>
    <property type="project" value="InterPro"/>
</dbReference>
<name>G5ELP9_9VIRU</name>
<organism evidence="3">
    <name type="scientific">Chaetoceros virus YT-2008</name>
    <dbReference type="NCBI Taxonomy" id="1071014"/>
    <lineage>
        <taxon>Viruses</taxon>
    </lineage>
</organism>
<dbReference type="Gene3D" id="3.40.1310.20">
    <property type="match status" value="1"/>
</dbReference>
<sequence>MPKLTRSRSKSCRYNPLSATTRQESMEMDPLQVTHRDLNQWLEVDFPNSSSTTLSTASLGSTQMDLSISKEPSQVSSMSVETTPLPLLPPPSMDMIAETTETESVAYDSDVTLEDGLFVDNSDDTNKLNRFILTFFPTNNEVKWLKPETYFPNAKDLFEIWVGQFEICPTTSRLHAHIYVESVYSRRMRFNTFHRTMRRFHERVQVKNAKRASKKQRQCAINYVMDRRKRQPDSEPFSWTCNKFICAYDKSFERKKKDREGQEVETQRTWIESKPRWWSWDQILHESSESKALLCKCSWGERYHKGRYAEDKARTIREVVILYGAGGTGKTTMAHAWDAQENEDPKERYYRRNPDDGVFWGGGRSAYKGQRIVHYEEFTGQETFSRLKEVCDIGKQGPPVNVKNGGGQLNHEIVVFTSNVHPGGWFRKMWTEDPKQFHPFWRRVSKILFFPAHRADSTLNIPDEENLPYFIDQTQEWKDFAGCYDQCKDHASIHWPLKDEVEPTAMSGTFNLKQASVEHPLLRYSRTGVDPTKY</sequence>
<dbReference type="GO" id="GO:0003724">
    <property type="term" value="F:RNA helicase activity"/>
    <property type="evidence" value="ECO:0007669"/>
    <property type="project" value="InterPro"/>
</dbReference>
<dbReference type="EMBL" id="AB647334">
    <property type="protein sequence ID" value="BAL05205.1"/>
    <property type="molecule type" value="Genomic_DNA"/>
</dbReference>
<dbReference type="InterPro" id="IPR000605">
    <property type="entry name" value="Helicase_SF3_ssDNA/RNA_vir"/>
</dbReference>